<feature type="compositionally biased region" description="Pro residues" evidence="1">
    <location>
        <begin position="48"/>
        <end position="71"/>
    </location>
</feature>
<accession>A0A2H3JGT4</accession>
<gene>
    <name evidence="2" type="ORF">WOLCODRAFT_96223</name>
</gene>
<dbReference type="PANTHER" id="PTHR31051">
    <property type="entry name" value="PROTEASOME ASSEMBLY CHAPERONE 3"/>
    <property type="match status" value="1"/>
</dbReference>
<dbReference type="InterPro" id="IPR053720">
    <property type="entry name" value="Psm_Assembly_Chaperone"/>
</dbReference>
<organism evidence="2 3">
    <name type="scientific">Wolfiporia cocos (strain MD-104)</name>
    <name type="common">Brown rot fungus</name>
    <dbReference type="NCBI Taxonomy" id="742152"/>
    <lineage>
        <taxon>Eukaryota</taxon>
        <taxon>Fungi</taxon>
        <taxon>Dikarya</taxon>
        <taxon>Basidiomycota</taxon>
        <taxon>Agaricomycotina</taxon>
        <taxon>Agaricomycetes</taxon>
        <taxon>Polyporales</taxon>
        <taxon>Phaeolaceae</taxon>
        <taxon>Wolfiporia</taxon>
    </lineage>
</organism>
<dbReference type="Proteomes" id="UP000218811">
    <property type="component" value="Unassembled WGS sequence"/>
</dbReference>
<name>A0A2H3JGT4_WOLCO</name>
<dbReference type="AlphaFoldDB" id="A0A2H3JGT4"/>
<dbReference type="Gene3D" id="3.30.230.90">
    <property type="match status" value="1"/>
</dbReference>
<proteinExistence type="predicted"/>
<evidence type="ECO:0000313" key="2">
    <source>
        <dbReference type="EMBL" id="PCH37979.1"/>
    </source>
</evidence>
<dbReference type="GO" id="GO:0043248">
    <property type="term" value="P:proteasome assembly"/>
    <property type="evidence" value="ECO:0007669"/>
    <property type="project" value="InterPro"/>
</dbReference>
<dbReference type="PANTHER" id="PTHR31051:SF1">
    <property type="entry name" value="PROTEASOME ASSEMBLY CHAPERONE 3"/>
    <property type="match status" value="1"/>
</dbReference>
<feature type="region of interest" description="Disordered" evidence="1">
    <location>
        <begin position="46"/>
        <end position="71"/>
    </location>
</feature>
<dbReference type="OMA" id="GVMDMVQ"/>
<reference evidence="2 3" key="1">
    <citation type="journal article" date="2012" name="Science">
        <title>The Paleozoic origin of enzymatic lignin decomposition reconstructed from 31 fungal genomes.</title>
        <authorList>
            <person name="Floudas D."/>
            <person name="Binder M."/>
            <person name="Riley R."/>
            <person name="Barry K."/>
            <person name="Blanchette R.A."/>
            <person name="Henrissat B."/>
            <person name="Martinez A.T."/>
            <person name="Otillar R."/>
            <person name="Spatafora J.W."/>
            <person name="Yadav J.S."/>
            <person name="Aerts A."/>
            <person name="Benoit I."/>
            <person name="Boyd A."/>
            <person name="Carlson A."/>
            <person name="Copeland A."/>
            <person name="Coutinho P.M."/>
            <person name="de Vries R.P."/>
            <person name="Ferreira P."/>
            <person name="Findley K."/>
            <person name="Foster B."/>
            <person name="Gaskell J."/>
            <person name="Glotzer D."/>
            <person name="Gorecki P."/>
            <person name="Heitman J."/>
            <person name="Hesse C."/>
            <person name="Hori C."/>
            <person name="Igarashi K."/>
            <person name="Jurgens J.A."/>
            <person name="Kallen N."/>
            <person name="Kersten P."/>
            <person name="Kohler A."/>
            <person name="Kuees U."/>
            <person name="Kumar T.K.A."/>
            <person name="Kuo A."/>
            <person name="LaButti K."/>
            <person name="Larrondo L.F."/>
            <person name="Lindquist E."/>
            <person name="Ling A."/>
            <person name="Lombard V."/>
            <person name="Lucas S."/>
            <person name="Lundell T."/>
            <person name="Martin R."/>
            <person name="McLaughlin D.J."/>
            <person name="Morgenstern I."/>
            <person name="Morin E."/>
            <person name="Murat C."/>
            <person name="Nagy L.G."/>
            <person name="Nolan M."/>
            <person name="Ohm R.A."/>
            <person name="Patyshakuliyeva A."/>
            <person name="Rokas A."/>
            <person name="Ruiz-Duenas F.J."/>
            <person name="Sabat G."/>
            <person name="Salamov A."/>
            <person name="Samejima M."/>
            <person name="Schmutz J."/>
            <person name="Slot J.C."/>
            <person name="St John F."/>
            <person name="Stenlid J."/>
            <person name="Sun H."/>
            <person name="Sun S."/>
            <person name="Syed K."/>
            <person name="Tsang A."/>
            <person name="Wiebenga A."/>
            <person name="Young D."/>
            <person name="Pisabarro A."/>
            <person name="Eastwood D.C."/>
            <person name="Martin F."/>
            <person name="Cullen D."/>
            <person name="Grigoriev I.V."/>
            <person name="Hibbett D.S."/>
        </authorList>
    </citation>
    <scope>NUCLEOTIDE SEQUENCE [LARGE SCALE GENOMIC DNA]</scope>
    <source>
        <strain evidence="2 3">MD-104</strain>
    </source>
</reference>
<dbReference type="InterPro" id="IPR018788">
    <property type="entry name" value="Proteasome_assmbl_chp_3"/>
</dbReference>
<dbReference type="EMBL" id="KB467942">
    <property type="protein sequence ID" value="PCH37979.1"/>
    <property type="molecule type" value="Genomic_DNA"/>
</dbReference>
<protein>
    <submittedName>
        <fullName evidence="2">Uncharacterized protein</fullName>
    </submittedName>
</protein>
<evidence type="ECO:0000256" key="1">
    <source>
        <dbReference type="SAM" id="MobiDB-lite"/>
    </source>
</evidence>
<sequence>MQKASSQLAREIDGTITEVLLQSFADRLLVLVTQMGKVGTLIQATIPPTTPLEPSPPHDPSQPNVTPLPTPPSAIQLTPLLGHAPSERIQTLHSLYASQIATIVWTSESTQALEPERRPIVVGLALRKSGEVEGMGLSEQERSVFYEVMDMVRELLTRR</sequence>
<dbReference type="OrthoDB" id="5593278at2759"/>
<evidence type="ECO:0000313" key="3">
    <source>
        <dbReference type="Proteomes" id="UP000218811"/>
    </source>
</evidence>
<dbReference type="STRING" id="742152.A0A2H3JGT4"/>
<keyword evidence="3" id="KW-1185">Reference proteome</keyword>